<protein>
    <submittedName>
        <fullName evidence="1">Uncharacterized protein</fullName>
    </submittedName>
</protein>
<keyword evidence="2" id="KW-1185">Reference proteome</keyword>
<comment type="caution">
    <text evidence="1">The sequence shown here is derived from an EMBL/GenBank/DDBJ whole genome shotgun (WGS) entry which is preliminary data.</text>
</comment>
<dbReference type="EMBL" id="JABFAA010000008">
    <property type="protein sequence ID" value="MBA0688326.1"/>
    <property type="molecule type" value="Genomic_DNA"/>
</dbReference>
<accession>A0A7J8XLY2</accession>
<sequence>MARRMTRLLLYVLMIPSSVITQTSNSFLLIVWLKSAASLRITKRMRTRRLM</sequence>
<evidence type="ECO:0000313" key="2">
    <source>
        <dbReference type="Proteomes" id="UP000593577"/>
    </source>
</evidence>
<organism evidence="1 2">
    <name type="scientific">Gossypium aridum</name>
    <name type="common">American cotton</name>
    <name type="synonym">Erioxylum aridum</name>
    <dbReference type="NCBI Taxonomy" id="34290"/>
    <lineage>
        <taxon>Eukaryota</taxon>
        <taxon>Viridiplantae</taxon>
        <taxon>Streptophyta</taxon>
        <taxon>Embryophyta</taxon>
        <taxon>Tracheophyta</taxon>
        <taxon>Spermatophyta</taxon>
        <taxon>Magnoliopsida</taxon>
        <taxon>eudicotyledons</taxon>
        <taxon>Gunneridae</taxon>
        <taxon>Pentapetalae</taxon>
        <taxon>rosids</taxon>
        <taxon>malvids</taxon>
        <taxon>Malvales</taxon>
        <taxon>Malvaceae</taxon>
        <taxon>Malvoideae</taxon>
        <taxon>Gossypium</taxon>
    </lineage>
</organism>
<evidence type="ECO:0000313" key="1">
    <source>
        <dbReference type="EMBL" id="MBA0688326.1"/>
    </source>
</evidence>
<dbReference type="Proteomes" id="UP000593577">
    <property type="component" value="Unassembled WGS sequence"/>
</dbReference>
<proteinExistence type="predicted"/>
<name>A0A7J8XLY2_GOSAI</name>
<gene>
    <name evidence="1" type="ORF">Goari_006125</name>
</gene>
<reference evidence="1 2" key="1">
    <citation type="journal article" date="2019" name="Genome Biol. Evol.">
        <title>Insights into the evolution of the New World diploid cottons (Gossypium, subgenus Houzingenia) based on genome sequencing.</title>
        <authorList>
            <person name="Grover C.E."/>
            <person name="Arick M.A. 2nd"/>
            <person name="Thrash A."/>
            <person name="Conover J.L."/>
            <person name="Sanders W.S."/>
            <person name="Peterson D.G."/>
            <person name="Frelichowski J.E."/>
            <person name="Scheffler J.A."/>
            <person name="Scheffler B.E."/>
            <person name="Wendel J.F."/>
        </authorList>
    </citation>
    <scope>NUCLEOTIDE SEQUENCE [LARGE SCALE GENOMIC DNA]</scope>
    <source>
        <strain evidence="1">185</strain>
        <tissue evidence="1">Leaf</tissue>
    </source>
</reference>
<dbReference type="AlphaFoldDB" id="A0A7J8XLY2"/>